<sequence>MKPLKLDNYYWQNDQVILRALKDEDWEFHYYNRFDTPGRRLVNYEVELPPTENEAREFLDNFKDFPDNSERLMFGIEDMKGNTVGAINLNSIDERNGTFSIGLLIDRDHRGMGYGTAAMKILLDYAFYERRLNKYYGTVLDDNIGSPKMLKKLGCVEEGVRSQMVYTEGKYHDVLLFGMTREEYERHDHMR</sequence>
<dbReference type="PANTHER" id="PTHR43415">
    <property type="entry name" value="SPERMIDINE N(1)-ACETYLTRANSFERASE"/>
    <property type="match status" value="1"/>
</dbReference>
<dbReference type="PANTHER" id="PTHR43415:SF3">
    <property type="entry name" value="GNAT-FAMILY ACETYLTRANSFERASE"/>
    <property type="match status" value="1"/>
</dbReference>
<dbReference type="SUPFAM" id="SSF55729">
    <property type="entry name" value="Acyl-CoA N-acyltransferases (Nat)"/>
    <property type="match status" value="1"/>
</dbReference>
<dbReference type="Gene3D" id="3.40.630.30">
    <property type="match status" value="1"/>
</dbReference>
<dbReference type="Proteomes" id="UP000614200">
    <property type="component" value="Unassembled WGS sequence"/>
</dbReference>
<feature type="domain" description="N-acetyltransferase" evidence="1">
    <location>
        <begin position="16"/>
        <end position="182"/>
    </location>
</feature>
<evidence type="ECO:0000259" key="1">
    <source>
        <dbReference type="PROSITE" id="PS51186"/>
    </source>
</evidence>
<name>A0ABR9ZN68_9FIRM</name>
<evidence type="ECO:0000313" key="2">
    <source>
        <dbReference type="EMBL" id="MBF4691913.1"/>
    </source>
</evidence>
<accession>A0ABR9ZN68</accession>
<reference evidence="2 3" key="1">
    <citation type="submission" date="2020-11" db="EMBL/GenBank/DDBJ databases">
        <title>Fusibacter basophilias sp. nov.</title>
        <authorList>
            <person name="Qiu D."/>
        </authorList>
    </citation>
    <scope>NUCLEOTIDE SEQUENCE [LARGE SCALE GENOMIC DNA]</scope>
    <source>
        <strain evidence="2 3">Q10-2</strain>
    </source>
</reference>
<dbReference type="InterPro" id="IPR000182">
    <property type="entry name" value="GNAT_dom"/>
</dbReference>
<dbReference type="EMBL" id="JADKNH010000001">
    <property type="protein sequence ID" value="MBF4691913.1"/>
    <property type="molecule type" value="Genomic_DNA"/>
</dbReference>
<dbReference type="CDD" id="cd04301">
    <property type="entry name" value="NAT_SF"/>
    <property type="match status" value="1"/>
</dbReference>
<dbReference type="RefSeq" id="WP_194700143.1">
    <property type="nucleotide sequence ID" value="NZ_JADKNH010000001.1"/>
</dbReference>
<evidence type="ECO:0000313" key="3">
    <source>
        <dbReference type="Proteomes" id="UP000614200"/>
    </source>
</evidence>
<dbReference type="Pfam" id="PF13302">
    <property type="entry name" value="Acetyltransf_3"/>
    <property type="match status" value="1"/>
</dbReference>
<dbReference type="InterPro" id="IPR016181">
    <property type="entry name" value="Acyl_CoA_acyltransferase"/>
</dbReference>
<gene>
    <name evidence="2" type="ORF">ISU02_02230</name>
</gene>
<dbReference type="PROSITE" id="PS51186">
    <property type="entry name" value="GNAT"/>
    <property type="match status" value="1"/>
</dbReference>
<comment type="caution">
    <text evidence="2">The sequence shown here is derived from an EMBL/GenBank/DDBJ whole genome shotgun (WGS) entry which is preliminary data.</text>
</comment>
<proteinExistence type="predicted"/>
<keyword evidence="3" id="KW-1185">Reference proteome</keyword>
<protein>
    <submittedName>
        <fullName evidence="2">GNAT family N-acetyltransferase</fullName>
    </submittedName>
</protein>
<organism evidence="2 3">
    <name type="scientific">Fusibacter ferrireducens</name>
    <dbReference type="NCBI Taxonomy" id="2785058"/>
    <lineage>
        <taxon>Bacteria</taxon>
        <taxon>Bacillati</taxon>
        <taxon>Bacillota</taxon>
        <taxon>Clostridia</taxon>
        <taxon>Eubacteriales</taxon>
        <taxon>Eubacteriales Family XII. Incertae Sedis</taxon>
        <taxon>Fusibacter</taxon>
    </lineage>
</organism>